<feature type="domain" description="DNA primase/helicase Gp4 N-terminal Bacteriophage T7-like" evidence="1">
    <location>
        <begin position="28"/>
        <end position="63"/>
    </location>
</feature>
<evidence type="ECO:0000313" key="2">
    <source>
        <dbReference type="EMBL" id="PYD36433.1"/>
    </source>
</evidence>
<dbReference type="SMART" id="SM00778">
    <property type="entry name" value="Prim_Zn_Ribbon"/>
    <property type="match status" value="1"/>
</dbReference>
<dbReference type="AlphaFoldDB" id="A0A318P2N4"/>
<reference evidence="2 3" key="1">
    <citation type="submission" date="2017-11" db="EMBL/GenBank/DDBJ databases">
        <title>Genome sequence of the oocydin A producing rhizobacterium Serratia plymuthica 4Rx5.</title>
        <authorList>
            <person name="Matilla M.A."/>
            <person name="Udaondo Z."/>
            <person name="Salmond G.P.C."/>
        </authorList>
    </citation>
    <scope>NUCLEOTIDE SEQUENCE [LARGE SCALE GENOMIC DNA]</scope>
    <source>
        <strain evidence="2 3">4Rx5</strain>
    </source>
</reference>
<dbReference type="GO" id="GO:0004386">
    <property type="term" value="F:helicase activity"/>
    <property type="evidence" value="ECO:0007669"/>
    <property type="project" value="InterPro"/>
</dbReference>
<sequence length="328" mass="35848">MNTKQAAIGHWSKILEFYGLPPVTGKNHFKGECPLCGRKGKFRCDDKNGTGSYICSCGAGDGWALLTGATGKDFKTLASEVDTLVGRTYSPEENYQAGGPSSGIASQRQRVSCKFAGLKGLRGTGADQYLKQRGITSLPIENVRFCERQRAAGGEYQSIYALATDDKGELCYLHRTLLEGDQKATVAGAPKKMMKLQEDSYLEHASSVAIRMFPPSATLGIAEGIETALSCHQITQCNTWATLNATFMKKFRVPRGVQRLIIFADADQSATGHAAAFECARANLLAKNDLQQVSVRWPKSGDFNDLLLNGSEVYEWIFHREGKNEKAN</sequence>
<evidence type="ECO:0000313" key="3">
    <source>
        <dbReference type="Proteomes" id="UP000248196"/>
    </source>
</evidence>
<dbReference type="InterPro" id="IPR034154">
    <property type="entry name" value="TOPRIM_DnaG/twinkle"/>
</dbReference>
<dbReference type="Proteomes" id="UP000248196">
    <property type="component" value="Unassembled WGS sequence"/>
</dbReference>
<dbReference type="RefSeq" id="WP_004953535.1">
    <property type="nucleotide sequence ID" value="NZ_PESE01000012.1"/>
</dbReference>
<dbReference type="InterPro" id="IPR006171">
    <property type="entry name" value="TOPRIM_dom"/>
</dbReference>
<dbReference type="EMBL" id="PESE01000012">
    <property type="protein sequence ID" value="PYD36433.1"/>
    <property type="molecule type" value="Genomic_DNA"/>
</dbReference>
<dbReference type="Pfam" id="PF23639">
    <property type="entry name" value="DUF7146"/>
    <property type="match status" value="1"/>
</dbReference>
<dbReference type="Pfam" id="PF08273">
    <property type="entry name" value="Zn_Ribbon_Prim"/>
    <property type="match status" value="1"/>
</dbReference>
<protein>
    <submittedName>
        <fullName evidence="2">DNA primase</fullName>
    </submittedName>
</protein>
<dbReference type="OrthoDB" id="784829at2"/>
<comment type="caution">
    <text evidence="2">The sequence shown here is derived from an EMBL/GenBank/DDBJ whole genome shotgun (WGS) entry which is preliminary data.</text>
</comment>
<dbReference type="CDD" id="cd01029">
    <property type="entry name" value="TOPRIM_primases"/>
    <property type="match status" value="1"/>
</dbReference>
<proteinExistence type="predicted"/>
<evidence type="ECO:0000259" key="1">
    <source>
        <dbReference type="SMART" id="SM00778"/>
    </source>
</evidence>
<gene>
    <name evidence="2" type="ORF">CT690_24155</name>
</gene>
<dbReference type="SUPFAM" id="SSF57783">
    <property type="entry name" value="Zinc beta-ribbon"/>
    <property type="match status" value="1"/>
</dbReference>
<name>A0A318P2N4_SERPL</name>
<dbReference type="InterPro" id="IPR055570">
    <property type="entry name" value="DUF7146"/>
</dbReference>
<dbReference type="InterPro" id="IPR013237">
    <property type="entry name" value="Phage_T7_Gp4_N"/>
</dbReference>
<dbReference type="GO" id="GO:0008270">
    <property type="term" value="F:zinc ion binding"/>
    <property type="evidence" value="ECO:0007669"/>
    <property type="project" value="InterPro"/>
</dbReference>
<organism evidence="2 3">
    <name type="scientific">Serratia plymuthica</name>
    <dbReference type="NCBI Taxonomy" id="82996"/>
    <lineage>
        <taxon>Bacteria</taxon>
        <taxon>Pseudomonadati</taxon>
        <taxon>Pseudomonadota</taxon>
        <taxon>Gammaproteobacteria</taxon>
        <taxon>Enterobacterales</taxon>
        <taxon>Yersiniaceae</taxon>
        <taxon>Serratia</taxon>
    </lineage>
</organism>
<accession>A0A318P2N4</accession>
<dbReference type="Pfam" id="PF13362">
    <property type="entry name" value="Toprim_3"/>
    <property type="match status" value="1"/>
</dbReference>